<dbReference type="EMBL" id="FMCW01000024">
    <property type="protein sequence ID" value="SCF06447.1"/>
    <property type="molecule type" value="Genomic_DNA"/>
</dbReference>
<dbReference type="Pfam" id="PF01370">
    <property type="entry name" value="Epimerase"/>
    <property type="match status" value="1"/>
</dbReference>
<evidence type="ECO:0000313" key="3">
    <source>
        <dbReference type="EMBL" id="SCF06447.1"/>
    </source>
</evidence>
<dbReference type="Proteomes" id="UP000199375">
    <property type="component" value="Unassembled WGS sequence"/>
</dbReference>
<dbReference type="RefSeq" id="WP_091283544.1">
    <property type="nucleotide sequence ID" value="NZ_FMCW01000024.1"/>
</dbReference>
<dbReference type="InterPro" id="IPR036291">
    <property type="entry name" value="NAD(P)-bd_dom_sf"/>
</dbReference>
<protein>
    <submittedName>
        <fullName evidence="3">GDP-L-fucose synthase</fullName>
    </submittedName>
</protein>
<dbReference type="PANTHER" id="PTHR43000">
    <property type="entry name" value="DTDP-D-GLUCOSE 4,6-DEHYDRATASE-RELATED"/>
    <property type="match status" value="1"/>
</dbReference>
<sequence length="325" mass="35545">MEGPWLGRHVLVTGGLGFLGSHFVEELLAQGAHVSATTRDTDPRRRVRLPNSGNLRIVQLNLLDDAVLRAFLRTAAPRFDAVFHCAGLEGNADFRKRNAAHILETNVLLTSHVLGAARDAEIPTISIAGSADVRHEPAARVDNHDGYALAKRFSEFQAGLHQKQYGMQILLPRYTDLYGPRDRFGRNAREIPELLTRVVSGGTVHVRGDGKDLRTFMYVTDAVRATLQLLGRGHRDVVTIGTAEAVSGLDLARLVFELLDAPERIVSVPAESAGTESRLPDVDVLGGVIDFRPRPLRQGLADTVRWFRAEQETAATGQAFAIGRA</sequence>
<evidence type="ECO:0000259" key="2">
    <source>
        <dbReference type="Pfam" id="PF01370"/>
    </source>
</evidence>
<evidence type="ECO:0000313" key="4">
    <source>
        <dbReference type="Proteomes" id="UP000199375"/>
    </source>
</evidence>
<organism evidence="3 4">
    <name type="scientific">Micromonospora haikouensis</name>
    <dbReference type="NCBI Taxonomy" id="686309"/>
    <lineage>
        <taxon>Bacteria</taxon>
        <taxon>Bacillati</taxon>
        <taxon>Actinomycetota</taxon>
        <taxon>Actinomycetes</taxon>
        <taxon>Micromonosporales</taxon>
        <taxon>Micromonosporaceae</taxon>
        <taxon>Micromonospora</taxon>
    </lineage>
</organism>
<dbReference type="SUPFAM" id="SSF51735">
    <property type="entry name" value="NAD(P)-binding Rossmann-fold domains"/>
    <property type="match status" value="1"/>
</dbReference>
<accession>A0A1C4XDH2</accession>
<dbReference type="AlphaFoldDB" id="A0A1C4XDH2"/>
<gene>
    <name evidence="3" type="ORF">GA0070558_12446</name>
</gene>
<feature type="domain" description="NAD-dependent epimerase/dehydratase" evidence="2">
    <location>
        <begin position="10"/>
        <end position="241"/>
    </location>
</feature>
<proteinExistence type="inferred from homology"/>
<dbReference type="Gene3D" id="3.40.50.720">
    <property type="entry name" value="NAD(P)-binding Rossmann-like Domain"/>
    <property type="match status" value="1"/>
</dbReference>
<comment type="similarity">
    <text evidence="1">Belongs to the NAD(P)-dependent epimerase/dehydratase family.</text>
</comment>
<dbReference type="InterPro" id="IPR001509">
    <property type="entry name" value="Epimerase_deHydtase"/>
</dbReference>
<name>A0A1C4XDH2_9ACTN</name>
<evidence type="ECO:0000256" key="1">
    <source>
        <dbReference type="ARBA" id="ARBA00007637"/>
    </source>
</evidence>
<reference evidence="3 4" key="1">
    <citation type="submission" date="2016-06" db="EMBL/GenBank/DDBJ databases">
        <authorList>
            <person name="Kjaerup R.B."/>
            <person name="Dalgaard T.S."/>
            <person name="Juul-Madsen H.R."/>
        </authorList>
    </citation>
    <scope>NUCLEOTIDE SEQUENCE [LARGE SCALE GENOMIC DNA]</scope>
    <source>
        <strain evidence="3 4">DSM 45626</strain>
    </source>
</reference>